<evidence type="ECO:0000313" key="3">
    <source>
        <dbReference type="Proteomes" id="UP000731465"/>
    </source>
</evidence>
<dbReference type="EMBL" id="JAGFNY010000095">
    <property type="protein sequence ID" value="MBW7571171.1"/>
    <property type="molecule type" value="Genomic_DNA"/>
</dbReference>
<gene>
    <name evidence="2" type="ORF">J5V48_09760</name>
</gene>
<organism evidence="2 3">
    <name type="scientific">Succinivibrio faecicola</name>
    <dbReference type="NCBI Taxonomy" id="2820300"/>
    <lineage>
        <taxon>Bacteria</taxon>
        <taxon>Pseudomonadati</taxon>
        <taxon>Pseudomonadota</taxon>
        <taxon>Gammaproteobacteria</taxon>
        <taxon>Aeromonadales</taxon>
        <taxon>Succinivibrionaceae</taxon>
        <taxon>Succinivibrio</taxon>
    </lineage>
</organism>
<name>A0ABS7DKV6_9GAMM</name>
<dbReference type="PANTHER" id="PTHR33258:SF1">
    <property type="entry name" value="TRANSPOSASE INSL FOR INSERTION SEQUENCE ELEMENT IS186A-RELATED"/>
    <property type="match status" value="1"/>
</dbReference>
<sequence length="256" mass="28994">FSCKSKGRPRDDGSLPRPGIKLHVAFSIIKNTFEYIEVTEAVGSERDCVHPERFKNCLIIADRGYISEDLEKRITDSGNLFLIRGKANTAGVITECFDDNGQNITKYIGKTVKAVPEQTGADLTVVSKLTDHKLRVVLRHNQNAKADEQRSVLRTNIPRECLCAKQIFMLYRVRWSIELFNKANKRSNCLQSINSADKNIILTFVLLSLIASLSKTYCGIKAMLKKNIQWISMLKLHKLNTAFSKLFRSLQSLKLS</sequence>
<dbReference type="InterPro" id="IPR012337">
    <property type="entry name" value="RNaseH-like_sf"/>
</dbReference>
<feature type="non-terminal residue" evidence="2">
    <location>
        <position position="256"/>
    </location>
</feature>
<dbReference type="SUPFAM" id="SSF53098">
    <property type="entry name" value="Ribonuclease H-like"/>
    <property type="match status" value="1"/>
</dbReference>
<feature type="non-terminal residue" evidence="2">
    <location>
        <position position="1"/>
    </location>
</feature>
<dbReference type="RefSeq" id="WP_219938463.1">
    <property type="nucleotide sequence ID" value="NZ_JAGFNY010000095.1"/>
</dbReference>
<dbReference type="InterPro" id="IPR002559">
    <property type="entry name" value="Transposase_11"/>
</dbReference>
<feature type="domain" description="Transposase IS4-like" evidence="1">
    <location>
        <begin position="16"/>
        <end position="211"/>
    </location>
</feature>
<accession>A0ABS7DKV6</accession>
<dbReference type="Pfam" id="PF01609">
    <property type="entry name" value="DDE_Tnp_1"/>
    <property type="match status" value="1"/>
</dbReference>
<evidence type="ECO:0000259" key="1">
    <source>
        <dbReference type="Pfam" id="PF01609"/>
    </source>
</evidence>
<dbReference type="Gene3D" id="3.90.350.10">
    <property type="entry name" value="Transposase Inhibitor Protein From Tn5, Chain A, domain 1"/>
    <property type="match status" value="1"/>
</dbReference>
<dbReference type="PANTHER" id="PTHR33258">
    <property type="entry name" value="TRANSPOSASE INSL FOR INSERTION SEQUENCE ELEMENT IS186A-RELATED"/>
    <property type="match status" value="1"/>
</dbReference>
<reference evidence="2 3" key="1">
    <citation type="submission" date="2021-03" db="EMBL/GenBank/DDBJ databases">
        <title>Succinivibrio sp. nov. isolated from feces of cow.</title>
        <authorList>
            <person name="Choi J.-Y."/>
        </authorList>
    </citation>
    <scope>NUCLEOTIDE SEQUENCE [LARGE SCALE GENOMIC DNA]</scope>
    <source>
        <strain evidence="2 3">AGMB01872</strain>
    </source>
</reference>
<protein>
    <submittedName>
        <fullName evidence="2">Transposase</fullName>
    </submittedName>
</protein>
<comment type="caution">
    <text evidence="2">The sequence shown here is derived from an EMBL/GenBank/DDBJ whole genome shotgun (WGS) entry which is preliminary data.</text>
</comment>
<evidence type="ECO:0000313" key="2">
    <source>
        <dbReference type="EMBL" id="MBW7571171.1"/>
    </source>
</evidence>
<proteinExistence type="predicted"/>
<dbReference type="Proteomes" id="UP000731465">
    <property type="component" value="Unassembled WGS sequence"/>
</dbReference>
<keyword evidence="3" id="KW-1185">Reference proteome</keyword>